<sequence length="59" mass="6110">MADDVKKAKDPITAAIGSTGEQQNAAAFNEAAMKKDAQIAAAIVLRGMAKEGEFALIAF</sequence>
<protein>
    <recommendedName>
        <fullName evidence="8">Variable large protein</fullName>
    </recommendedName>
</protein>
<keyword evidence="3" id="KW-0732">Signal</keyword>
<dbReference type="InterPro" id="IPR000680">
    <property type="entry name" value="Borrelia_lipo"/>
</dbReference>
<evidence type="ECO:0000256" key="8">
    <source>
        <dbReference type="RuleBase" id="RU363105"/>
    </source>
</evidence>
<gene>
    <name evidence="9" type="ORF">BSPA14S_N0026</name>
</gene>
<dbReference type="Proteomes" id="UP000003481">
    <property type="component" value="Plasmid A14S_lp28-8"/>
</dbReference>
<reference evidence="9 10" key="1">
    <citation type="journal article" date="2012" name="J. Bacteriol.">
        <title>Whole-Genome Sequences of Borrelia bissettii, Borrelia valaisiana, and Borrelia spielmanii.</title>
        <authorList>
            <person name="Schutzer S.E."/>
            <person name="Fraser-Liggett C.M."/>
            <person name="Qiu W.G."/>
            <person name="Kraiczy P."/>
            <person name="Mongodin E.F."/>
            <person name="Dunn J.J."/>
            <person name="Luft B.J."/>
            <person name="Casjens S.R."/>
        </authorList>
    </citation>
    <scope>NUCLEOTIDE SEQUENCE [LARGE SCALE GENOMIC DNA]</scope>
    <source>
        <strain evidence="9 10">A14S</strain>
        <plasmid evidence="9 10">A14S_lp28-8</plasmid>
    </source>
</reference>
<proteinExistence type="predicted"/>
<name>C0RBQ3_9SPIR</name>
<keyword evidence="6 8" id="KW-0998">Cell outer membrane</keyword>
<dbReference type="HOGENOM" id="CLU_2951150_0_0_12"/>
<keyword evidence="5 8" id="KW-0564">Palmitate</keyword>
<dbReference type="SUPFAM" id="SSF74748">
    <property type="entry name" value="Variable surface antigen VlsE"/>
    <property type="match status" value="1"/>
</dbReference>
<organism evidence="9 10">
    <name type="scientific">Borreliella spielmanii A14S</name>
    <dbReference type="NCBI Taxonomy" id="498742"/>
    <lineage>
        <taxon>Bacteria</taxon>
        <taxon>Pseudomonadati</taxon>
        <taxon>Spirochaetota</taxon>
        <taxon>Spirochaetia</taxon>
        <taxon>Spirochaetales</taxon>
        <taxon>Borreliaceae</taxon>
        <taxon>Borreliella</taxon>
    </lineage>
</organism>
<dbReference type="Pfam" id="PF00921">
    <property type="entry name" value="Lipoprotein_2"/>
    <property type="match status" value="1"/>
</dbReference>
<keyword evidence="4 8" id="KW-0472">Membrane</keyword>
<dbReference type="AlphaFoldDB" id="C0RBQ3"/>
<evidence type="ECO:0000313" key="10">
    <source>
        <dbReference type="Proteomes" id="UP000003481"/>
    </source>
</evidence>
<keyword evidence="7 8" id="KW-0449">Lipoprotein</keyword>
<keyword evidence="9" id="KW-0614">Plasmid</keyword>
<evidence type="ECO:0000256" key="7">
    <source>
        <dbReference type="ARBA" id="ARBA00023288"/>
    </source>
</evidence>
<evidence type="ECO:0000256" key="5">
    <source>
        <dbReference type="ARBA" id="ARBA00023139"/>
    </source>
</evidence>
<evidence type="ECO:0000313" key="9">
    <source>
        <dbReference type="EMBL" id="ACN53175.1"/>
    </source>
</evidence>
<comment type="function">
    <text evidence="1 8">The Vlp and Vsp proteins are antigenically distinct proteins, only one vlp or vsp gene is transcriptionally active at any one time. Switching between these genes is a mechanism of host immune response evasion.</text>
</comment>
<evidence type="ECO:0000256" key="6">
    <source>
        <dbReference type="ARBA" id="ARBA00023237"/>
    </source>
</evidence>
<dbReference type="GO" id="GO:0009279">
    <property type="term" value="C:cell outer membrane"/>
    <property type="evidence" value="ECO:0007669"/>
    <property type="project" value="UniProtKB-SubCell"/>
</dbReference>
<comment type="subcellular location">
    <subcellularLocation>
        <location evidence="2 8">Cell outer membrane</location>
        <topology evidence="2 8">Lipid-anchor</topology>
    </subcellularLocation>
</comment>
<evidence type="ECO:0000256" key="4">
    <source>
        <dbReference type="ARBA" id="ARBA00023136"/>
    </source>
</evidence>
<accession>C0RBQ3</accession>
<evidence type="ECO:0000256" key="2">
    <source>
        <dbReference type="ARBA" id="ARBA00004459"/>
    </source>
</evidence>
<evidence type="ECO:0000256" key="3">
    <source>
        <dbReference type="ARBA" id="ARBA00022729"/>
    </source>
</evidence>
<evidence type="ECO:0000256" key="1">
    <source>
        <dbReference type="ARBA" id="ARBA00003932"/>
    </source>
</evidence>
<geneLocation type="plasmid" evidence="9 10">
    <name>A14S_lp28-8</name>
</geneLocation>
<dbReference type="EMBL" id="CP001465">
    <property type="protein sequence ID" value="ACN53175.1"/>
    <property type="molecule type" value="Genomic_DNA"/>
</dbReference>